<evidence type="ECO:0000313" key="3">
    <source>
        <dbReference type="Proteomes" id="UP000323521"/>
    </source>
</evidence>
<dbReference type="GO" id="GO:0005524">
    <property type="term" value="F:ATP binding"/>
    <property type="evidence" value="ECO:0007669"/>
    <property type="project" value="UniProtKB-KW"/>
</dbReference>
<dbReference type="KEGG" id="fwa:DCMF_04400"/>
<name>A0A3G1KNR3_FORW1</name>
<keyword evidence="3" id="KW-1185">Reference proteome</keyword>
<evidence type="ECO:0000313" key="2">
    <source>
        <dbReference type="EMBL" id="ATW24121.1"/>
    </source>
</evidence>
<dbReference type="GO" id="GO:0009035">
    <property type="term" value="F:type I site-specific deoxyribonuclease activity"/>
    <property type="evidence" value="ECO:0007669"/>
    <property type="project" value="UniProtKB-EC"/>
</dbReference>
<reference evidence="2 3" key="1">
    <citation type="submission" date="2016-10" db="EMBL/GenBank/DDBJ databases">
        <title>Complete Genome Sequence of Peptococcaceae strain DCMF.</title>
        <authorList>
            <person name="Edwards R.J."/>
            <person name="Holland S.I."/>
            <person name="Deshpande N.P."/>
            <person name="Wong Y.K."/>
            <person name="Ertan H."/>
            <person name="Manefield M."/>
            <person name="Russell T.L."/>
            <person name="Lee M.J."/>
        </authorList>
    </citation>
    <scope>NUCLEOTIDE SEQUENCE [LARGE SCALE GENOMIC DNA]</scope>
    <source>
        <strain evidence="2 3">DCMF</strain>
    </source>
</reference>
<dbReference type="Proteomes" id="UP000323521">
    <property type="component" value="Chromosome"/>
</dbReference>
<dbReference type="Gene3D" id="3.90.1570.50">
    <property type="match status" value="1"/>
</dbReference>
<dbReference type="OrthoDB" id="9148007at2"/>
<dbReference type="GO" id="GO:0009307">
    <property type="term" value="P:DNA restriction-modification system"/>
    <property type="evidence" value="ECO:0007669"/>
    <property type="project" value="UniProtKB-KW"/>
</dbReference>
<dbReference type="RefSeq" id="WP_148133301.1">
    <property type="nucleotide sequence ID" value="NZ_CP017634.1"/>
</dbReference>
<protein>
    <submittedName>
        <fullName evidence="2">DNA polymerase III subunit epsilon</fullName>
    </submittedName>
</protein>
<gene>
    <name evidence="2" type="ORF">DCMF_04400</name>
</gene>
<proteinExistence type="predicted"/>
<feature type="domain" description="Restriction endonuclease type I HsdR N-terminal" evidence="1">
    <location>
        <begin position="59"/>
        <end position="126"/>
    </location>
</feature>
<dbReference type="InterPro" id="IPR007409">
    <property type="entry name" value="Restrct_endonuc_type1_HsdR_N"/>
</dbReference>
<dbReference type="Pfam" id="PF04313">
    <property type="entry name" value="HSDR_N"/>
    <property type="match status" value="1"/>
</dbReference>
<sequence length="381" mass="44023">MSFKEDLLRLSVQIGERKRHISNEETTKHSLIIPFIQVLGYDVFNPLEVQPEYVADFGKKKGEKVDYAIFKNGNPILFIESKSVNENLENHNAQLSRYFNSTPNVKIGILTNGVQYKFFTDLNQNNIMDSAPFFELDITDLKDSEIEALSRFKKDVFENENLIKYAEELVYMANLNNTLKELFKNPSDEFIRFLIKDFSETRITSNVIERFKPLVKKAIQSALLEIISQGILKNVEDDLNKTESETVKPIEQESVEEAAHNEMEKKHIFTSEDEIKTFEYIKSILQNAKKDISKIGYKDTTTYFAVYKKNINGWFLRFNIDGSFKYVVSRLTLDEANILANGLHSEAAPKGMGESRLILSTIDDIKKIDKYIVRSFEILED</sequence>
<organism evidence="2 3">
    <name type="scientific">Formimonas warabiya</name>
    <dbReference type="NCBI Taxonomy" id="1761012"/>
    <lineage>
        <taxon>Bacteria</taxon>
        <taxon>Bacillati</taxon>
        <taxon>Bacillota</taxon>
        <taxon>Clostridia</taxon>
        <taxon>Eubacteriales</taxon>
        <taxon>Peptococcaceae</taxon>
        <taxon>Candidatus Formimonas</taxon>
    </lineage>
</organism>
<accession>A0A3G1KNR3</accession>
<evidence type="ECO:0000259" key="1">
    <source>
        <dbReference type="Pfam" id="PF04313"/>
    </source>
</evidence>
<dbReference type="EMBL" id="CP017634">
    <property type="protein sequence ID" value="ATW24121.1"/>
    <property type="molecule type" value="Genomic_DNA"/>
</dbReference>
<dbReference type="GO" id="GO:0003677">
    <property type="term" value="F:DNA binding"/>
    <property type="evidence" value="ECO:0007669"/>
    <property type="project" value="UniProtKB-KW"/>
</dbReference>
<dbReference type="AlphaFoldDB" id="A0A3G1KNR3"/>